<accession>A0A367YGY8</accession>
<dbReference type="Gene3D" id="3.80.10.10">
    <property type="entry name" value="Ribonuclease Inhibitor"/>
    <property type="match status" value="1"/>
</dbReference>
<reference evidence="1 2" key="1">
    <citation type="submission" date="2018-06" db="EMBL/GenBank/DDBJ databases">
        <title>Whole genome sequencing of Candida tropicalis (genome annotated by CSBL at Korea University).</title>
        <authorList>
            <person name="Ahn J."/>
        </authorList>
    </citation>
    <scope>NUCLEOTIDE SEQUENCE [LARGE SCALE GENOMIC DNA]</scope>
    <source>
        <strain evidence="1 2">ATCC 20962</strain>
    </source>
</reference>
<evidence type="ECO:0000313" key="1">
    <source>
        <dbReference type="EMBL" id="RCK65108.1"/>
    </source>
</evidence>
<name>A0A367YGY8_9ASCO</name>
<dbReference type="Proteomes" id="UP000253472">
    <property type="component" value="Unassembled WGS sequence"/>
</dbReference>
<sequence>MGIRTLRLDLTRTENSDEIFQQIQDTMPSNLTNLRIRHPVGREQLLLDKHPSLEKLALFTLGNWVPSLLSSLQSLYLTIEADDIIRDECFLEISPNLERLEFNLLNKVEDIQMLTKNACQLKSFGVVHFLITTVLSLCLPESTITHWSLEMCPILEDYSAIRDFKQLKFLEIISGPFPPELLLQNNGFPNLTKFRFTVDNSAVTELCLDDAVFPETLMELQVTGRVVINNWVPPPKLRVLALWGCQFPHGIQFTLPDDVNEIDIQYTD</sequence>
<dbReference type="EMBL" id="QLNQ01000021">
    <property type="protein sequence ID" value="RCK65108.1"/>
    <property type="molecule type" value="Genomic_DNA"/>
</dbReference>
<evidence type="ECO:0000313" key="2">
    <source>
        <dbReference type="Proteomes" id="UP000253472"/>
    </source>
</evidence>
<dbReference type="InterPro" id="IPR032675">
    <property type="entry name" value="LRR_dom_sf"/>
</dbReference>
<protein>
    <submittedName>
        <fullName evidence="1">Uncharacterized protein</fullName>
    </submittedName>
</protein>
<gene>
    <name evidence="1" type="ORF">Cantr_00660</name>
</gene>
<proteinExistence type="predicted"/>
<comment type="caution">
    <text evidence="1">The sequence shown here is derived from an EMBL/GenBank/DDBJ whole genome shotgun (WGS) entry which is preliminary data.</text>
</comment>
<dbReference type="SUPFAM" id="SSF52047">
    <property type="entry name" value="RNI-like"/>
    <property type="match status" value="1"/>
</dbReference>
<dbReference type="AlphaFoldDB" id="A0A367YGY8"/>
<keyword evidence="2" id="KW-1185">Reference proteome</keyword>
<organism evidence="1 2">
    <name type="scientific">Candida viswanathii</name>
    <dbReference type="NCBI Taxonomy" id="5486"/>
    <lineage>
        <taxon>Eukaryota</taxon>
        <taxon>Fungi</taxon>
        <taxon>Dikarya</taxon>
        <taxon>Ascomycota</taxon>
        <taxon>Saccharomycotina</taxon>
        <taxon>Pichiomycetes</taxon>
        <taxon>Debaryomycetaceae</taxon>
        <taxon>Candida/Lodderomyces clade</taxon>
        <taxon>Candida</taxon>
    </lineage>
</organism>